<evidence type="ECO:0000313" key="2">
    <source>
        <dbReference type="EMBL" id="TDG53492.1"/>
    </source>
</evidence>
<dbReference type="EMBL" id="LSRL02000001">
    <property type="protein sequence ID" value="TDG53492.1"/>
    <property type="molecule type" value="Genomic_DNA"/>
</dbReference>
<dbReference type="AlphaFoldDB" id="A0A484C1T5"/>
<evidence type="ECO:0000256" key="1">
    <source>
        <dbReference type="SAM" id="MobiDB-lite"/>
    </source>
</evidence>
<reference evidence="2 3" key="1">
    <citation type="journal article" date="2019" name="J. Hered.">
        <title>An Improved Genome Assembly for Drosophila navojoa, the Basal Species in the mojavensis Cluster.</title>
        <authorList>
            <person name="Vanderlinde T."/>
            <person name="Dupim E.G."/>
            <person name="Nazario-Yepiz N.O."/>
            <person name="Carvalho A.B."/>
        </authorList>
    </citation>
    <scope>NUCLEOTIDE SEQUENCE [LARGE SCALE GENOMIC DNA]</scope>
    <source>
        <strain evidence="2">Navoj_Jal97</strain>
        <tissue evidence="2">Whole organism</tissue>
    </source>
</reference>
<keyword evidence="3" id="KW-1185">Reference proteome</keyword>
<proteinExistence type="predicted"/>
<name>A0A484C1T5_DRONA</name>
<dbReference type="Proteomes" id="UP000295192">
    <property type="component" value="Unassembled WGS sequence"/>
</dbReference>
<accession>A0A484C1T5</accession>
<feature type="region of interest" description="Disordered" evidence="1">
    <location>
        <begin position="32"/>
        <end position="58"/>
    </location>
</feature>
<evidence type="ECO:0000313" key="3">
    <source>
        <dbReference type="Proteomes" id="UP000295192"/>
    </source>
</evidence>
<protein>
    <submittedName>
        <fullName evidence="2">Uncharacterized protein</fullName>
    </submittedName>
</protein>
<gene>
    <name evidence="2" type="ORF">AWZ03_000307</name>
</gene>
<sequence length="112" mass="11773">MRRNTKAGARLGVCLDGIINTICALRLNAQRSADGTAPAPPHRQLIATSAPPPHRLGNRLATASDRAAAMLDWALQQHLQPKVCRVALVRSLLLPGQRAAGPHDGGASCDSV</sequence>
<organism evidence="2 3">
    <name type="scientific">Drosophila navojoa</name>
    <name type="common">Fruit fly</name>
    <dbReference type="NCBI Taxonomy" id="7232"/>
    <lineage>
        <taxon>Eukaryota</taxon>
        <taxon>Metazoa</taxon>
        <taxon>Ecdysozoa</taxon>
        <taxon>Arthropoda</taxon>
        <taxon>Hexapoda</taxon>
        <taxon>Insecta</taxon>
        <taxon>Pterygota</taxon>
        <taxon>Neoptera</taxon>
        <taxon>Endopterygota</taxon>
        <taxon>Diptera</taxon>
        <taxon>Brachycera</taxon>
        <taxon>Muscomorpha</taxon>
        <taxon>Ephydroidea</taxon>
        <taxon>Drosophilidae</taxon>
        <taxon>Drosophila</taxon>
    </lineage>
</organism>
<comment type="caution">
    <text evidence="2">The sequence shown here is derived from an EMBL/GenBank/DDBJ whole genome shotgun (WGS) entry which is preliminary data.</text>
</comment>